<evidence type="ECO:0000256" key="3">
    <source>
        <dbReference type="ARBA" id="ARBA00022691"/>
    </source>
</evidence>
<feature type="region of interest" description="Disordered" evidence="5">
    <location>
        <begin position="1"/>
        <end position="23"/>
    </location>
</feature>
<evidence type="ECO:0000256" key="5">
    <source>
        <dbReference type="SAM" id="MobiDB-lite"/>
    </source>
</evidence>
<evidence type="ECO:0000313" key="7">
    <source>
        <dbReference type="EMBL" id="GGL84185.1"/>
    </source>
</evidence>
<dbReference type="InterPro" id="IPR029063">
    <property type="entry name" value="SAM-dependent_MTases_sf"/>
</dbReference>
<dbReference type="InterPro" id="IPR012340">
    <property type="entry name" value="NA-bd_OB-fold"/>
</dbReference>
<feature type="binding site" evidence="4">
    <location>
        <position position="349"/>
    </location>
    <ligand>
        <name>S-adenosyl-L-methionine</name>
        <dbReference type="ChEBI" id="CHEBI:59789"/>
    </ligand>
</feature>
<gene>
    <name evidence="7" type="ORF">GCM10011575_48020</name>
</gene>
<dbReference type="EMBL" id="BMMZ01000024">
    <property type="protein sequence ID" value="GGL84185.1"/>
    <property type="molecule type" value="Genomic_DNA"/>
</dbReference>
<dbReference type="SUPFAM" id="SSF50249">
    <property type="entry name" value="Nucleic acid-binding proteins"/>
    <property type="match status" value="1"/>
</dbReference>
<keyword evidence="1 4" id="KW-0489">Methyltransferase</keyword>
<keyword evidence="3 4" id="KW-0949">S-adenosyl-L-methionine</keyword>
<dbReference type="PROSITE" id="PS01231">
    <property type="entry name" value="TRMA_2"/>
    <property type="match status" value="1"/>
</dbReference>
<dbReference type="AlphaFoldDB" id="A0A917SIW2"/>
<dbReference type="PANTHER" id="PTHR11061:SF30">
    <property type="entry name" value="TRNA (URACIL(54)-C(5))-METHYLTRANSFERASE"/>
    <property type="match status" value="1"/>
</dbReference>
<evidence type="ECO:0000259" key="6">
    <source>
        <dbReference type="PROSITE" id="PS50926"/>
    </source>
</evidence>
<dbReference type="InterPro" id="IPR030391">
    <property type="entry name" value="MeTrfase_TrmA_CS"/>
</dbReference>
<dbReference type="InterPro" id="IPR010280">
    <property type="entry name" value="U5_MeTrfase_fam"/>
</dbReference>
<comment type="similarity">
    <text evidence="4">Belongs to the class I-like SAM-binding methyltransferase superfamily. RNA M5U methyltransferase family.</text>
</comment>
<dbReference type="GO" id="GO:0070475">
    <property type="term" value="P:rRNA base methylation"/>
    <property type="evidence" value="ECO:0007669"/>
    <property type="project" value="TreeGrafter"/>
</dbReference>
<dbReference type="CDD" id="cd02440">
    <property type="entry name" value="AdoMet_MTases"/>
    <property type="match status" value="1"/>
</dbReference>
<reference evidence="7" key="2">
    <citation type="submission" date="2020-09" db="EMBL/GenBank/DDBJ databases">
        <authorList>
            <person name="Sun Q."/>
            <person name="Zhou Y."/>
        </authorList>
    </citation>
    <scope>NUCLEOTIDE SEQUENCE</scope>
    <source>
        <strain evidence="7">CGMCC 4.7306</strain>
    </source>
</reference>
<evidence type="ECO:0000256" key="4">
    <source>
        <dbReference type="PROSITE-ProRule" id="PRU01024"/>
    </source>
</evidence>
<evidence type="ECO:0000256" key="2">
    <source>
        <dbReference type="ARBA" id="ARBA00022679"/>
    </source>
</evidence>
<dbReference type="PROSITE" id="PS50926">
    <property type="entry name" value="TRAM"/>
    <property type="match status" value="1"/>
</dbReference>
<dbReference type="Gene3D" id="2.40.50.1070">
    <property type="match status" value="1"/>
</dbReference>
<feature type="binding site" evidence="4">
    <location>
        <position position="299"/>
    </location>
    <ligand>
        <name>S-adenosyl-L-methionine</name>
        <dbReference type="ChEBI" id="CHEBI:59789"/>
    </ligand>
</feature>
<dbReference type="InterPro" id="IPR002792">
    <property type="entry name" value="TRAM_dom"/>
</dbReference>
<sequence>MTTNSDPVEEPGTARIAEPVDDQAEPLTIGPVAVGPIAHGGHFVARHEGRVVFVRHALPGERVMIAVTDISQPSYWRGDAIEILDPSPDRIQPACPISGPGGCGGCDFQHVDPAAQRRLKAEVLAEQLRRLAGLELRVPVEEVPFDGRTGDGRTGDGLGWRTRMRYLFDDAGHPGLRAHRSHQVIALPPEGCRIAAPAIGRPATGTTGGEVIGVDAADGVHWLPGGRQETITEHAVGRDWEVSGDGFWQVHPAAADLLATTVLEGLQPDAGEKAFDLYCGVGLFTGALVDAGCRVIGVESSGAAVAAARRNLADAGSRARFQTSRVDRALGAPRGRSALPGSTDLVVLDPPRSGAGRKVVEQIVRRRPRAIAYVACDPAALARDLGYLQKQAYELVSLRAFDLFPMTQHFECVAILRPSS</sequence>
<organism evidence="7 8">
    <name type="scientific">Microlunatus endophyticus</name>
    <dbReference type="NCBI Taxonomy" id="1716077"/>
    <lineage>
        <taxon>Bacteria</taxon>
        <taxon>Bacillati</taxon>
        <taxon>Actinomycetota</taxon>
        <taxon>Actinomycetes</taxon>
        <taxon>Propionibacteriales</taxon>
        <taxon>Propionibacteriaceae</taxon>
        <taxon>Microlunatus</taxon>
    </lineage>
</organism>
<dbReference type="Gene3D" id="2.40.50.140">
    <property type="entry name" value="Nucleic acid-binding proteins"/>
    <property type="match status" value="1"/>
</dbReference>
<dbReference type="Proteomes" id="UP000613840">
    <property type="component" value="Unassembled WGS sequence"/>
</dbReference>
<feature type="active site" description="Nucleophile" evidence="4">
    <location>
        <position position="376"/>
    </location>
</feature>
<reference evidence="7" key="1">
    <citation type="journal article" date="2014" name="Int. J. Syst. Evol. Microbiol.">
        <title>Complete genome sequence of Corynebacterium casei LMG S-19264T (=DSM 44701T), isolated from a smear-ripened cheese.</title>
        <authorList>
            <consortium name="US DOE Joint Genome Institute (JGI-PGF)"/>
            <person name="Walter F."/>
            <person name="Albersmeier A."/>
            <person name="Kalinowski J."/>
            <person name="Ruckert C."/>
        </authorList>
    </citation>
    <scope>NUCLEOTIDE SEQUENCE</scope>
    <source>
        <strain evidence="7">CGMCC 4.7306</strain>
    </source>
</reference>
<feature type="domain" description="TRAM" evidence="6">
    <location>
        <begin position="23"/>
        <end position="82"/>
    </location>
</feature>
<comment type="caution">
    <text evidence="7">The sequence shown here is derived from an EMBL/GenBank/DDBJ whole genome shotgun (WGS) entry which is preliminary data.</text>
</comment>
<dbReference type="SUPFAM" id="SSF53335">
    <property type="entry name" value="S-adenosyl-L-methionine-dependent methyltransferases"/>
    <property type="match status" value="1"/>
</dbReference>
<dbReference type="Pfam" id="PF05958">
    <property type="entry name" value="tRNA_U5-meth_tr"/>
    <property type="match status" value="1"/>
</dbReference>
<evidence type="ECO:0000313" key="8">
    <source>
        <dbReference type="Proteomes" id="UP000613840"/>
    </source>
</evidence>
<dbReference type="PROSITE" id="PS51687">
    <property type="entry name" value="SAM_MT_RNA_M5U"/>
    <property type="match status" value="1"/>
</dbReference>
<accession>A0A917SIW2</accession>
<evidence type="ECO:0000256" key="1">
    <source>
        <dbReference type="ARBA" id="ARBA00022603"/>
    </source>
</evidence>
<feature type="binding site" evidence="4">
    <location>
        <position position="249"/>
    </location>
    <ligand>
        <name>S-adenosyl-L-methionine</name>
        <dbReference type="ChEBI" id="CHEBI:59789"/>
    </ligand>
</feature>
<keyword evidence="8" id="KW-1185">Reference proteome</keyword>
<dbReference type="PANTHER" id="PTHR11061">
    <property type="entry name" value="RNA M5U METHYLTRANSFERASE"/>
    <property type="match status" value="1"/>
</dbReference>
<name>A0A917SIW2_9ACTN</name>
<protein>
    <submittedName>
        <fullName evidence="7">23S rRNA methyltransferase</fullName>
    </submittedName>
</protein>
<feature type="binding site" evidence="4">
    <location>
        <position position="278"/>
    </location>
    <ligand>
        <name>S-adenosyl-L-methionine</name>
        <dbReference type="ChEBI" id="CHEBI:59789"/>
    </ligand>
</feature>
<proteinExistence type="inferred from homology"/>
<dbReference type="GO" id="GO:0070041">
    <property type="term" value="F:rRNA (uridine-C5-)-methyltransferase activity"/>
    <property type="evidence" value="ECO:0007669"/>
    <property type="project" value="TreeGrafter"/>
</dbReference>
<dbReference type="Pfam" id="PF01938">
    <property type="entry name" value="TRAM"/>
    <property type="match status" value="1"/>
</dbReference>
<keyword evidence="2 4" id="KW-0808">Transferase</keyword>
<dbReference type="Gene3D" id="3.40.50.150">
    <property type="entry name" value="Vaccinia Virus protein VP39"/>
    <property type="match status" value="2"/>
</dbReference>